<dbReference type="Pfam" id="PF06983">
    <property type="entry name" value="3-dmu-9_3-mt"/>
    <property type="match status" value="2"/>
</dbReference>
<name>A0ABP8MH02_9BACT</name>
<evidence type="ECO:0000313" key="3">
    <source>
        <dbReference type="Proteomes" id="UP001501410"/>
    </source>
</evidence>
<reference evidence="3" key="1">
    <citation type="journal article" date="2019" name="Int. J. Syst. Evol. Microbiol.">
        <title>The Global Catalogue of Microorganisms (GCM) 10K type strain sequencing project: providing services to taxonomists for standard genome sequencing and annotation.</title>
        <authorList>
            <consortium name="The Broad Institute Genomics Platform"/>
            <consortium name="The Broad Institute Genome Sequencing Center for Infectious Disease"/>
            <person name="Wu L."/>
            <person name="Ma J."/>
        </authorList>
    </citation>
    <scope>NUCLEOTIDE SEQUENCE [LARGE SCALE GENOMIC DNA]</scope>
    <source>
        <strain evidence="3">JCM 31921</strain>
    </source>
</reference>
<accession>A0ABP8MH02</accession>
<dbReference type="Gene3D" id="3.30.720.100">
    <property type="match status" value="1"/>
</dbReference>
<organism evidence="2 3">
    <name type="scientific">Rurimicrobium arvi</name>
    <dbReference type="NCBI Taxonomy" id="2049916"/>
    <lineage>
        <taxon>Bacteria</taxon>
        <taxon>Pseudomonadati</taxon>
        <taxon>Bacteroidota</taxon>
        <taxon>Chitinophagia</taxon>
        <taxon>Chitinophagales</taxon>
        <taxon>Chitinophagaceae</taxon>
        <taxon>Rurimicrobium</taxon>
    </lineage>
</organism>
<dbReference type="CDD" id="cd06588">
    <property type="entry name" value="PhnB_like"/>
    <property type="match status" value="2"/>
</dbReference>
<keyword evidence="3" id="KW-1185">Reference proteome</keyword>
<proteinExistence type="predicted"/>
<dbReference type="PANTHER" id="PTHR33990">
    <property type="entry name" value="PROTEIN YJDN-RELATED"/>
    <property type="match status" value="1"/>
</dbReference>
<dbReference type="RefSeq" id="WP_344822655.1">
    <property type="nucleotide sequence ID" value="NZ_BAABEZ010000004.1"/>
</dbReference>
<comment type="caution">
    <text evidence="2">The sequence shown here is derived from an EMBL/GenBank/DDBJ whole genome shotgun (WGS) entry which is preliminary data.</text>
</comment>
<evidence type="ECO:0000259" key="1">
    <source>
        <dbReference type="PROSITE" id="PS51819"/>
    </source>
</evidence>
<evidence type="ECO:0000313" key="2">
    <source>
        <dbReference type="EMBL" id="GAA4450526.1"/>
    </source>
</evidence>
<sequence>MSHPVYPCIWFDGNAAEAADFYIETFGKGAVTAHNPVVTSITLSGEPFMLLNGGPMFRPNPSISFYVVCETVEEVDAAWKKLEQGGQVLMPLGTYPWSSHYGWIQDKYGVSWQLAFGKMSDVGQKFAPLLLFSGAQNGKAEEALNLYTDIFPDSISMGIARYQEGEGDTPGHVKHEQFRINGFVMMGIDSGHPHPFSFNEGISLVVSCRNQEEIDHYWEKLTDNGGSESMCGWLKDKFGVSWQIVFDGLGSLMSSPEQSVRVIERLMKMKKLIIADLENA</sequence>
<feature type="domain" description="VOC" evidence="1">
    <location>
        <begin position="1"/>
        <end position="117"/>
    </location>
</feature>
<dbReference type="EMBL" id="BAABEZ010000004">
    <property type="protein sequence ID" value="GAA4450526.1"/>
    <property type="molecule type" value="Genomic_DNA"/>
</dbReference>
<dbReference type="PROSITE" id="PS51819">
    <property type="entry name" value="VOC"/>
    <property type="match status" value="1"/>
</dbReference>
<dbReference type="SUPFAM" id="SSF54593">
    <property type="entry name" value="Glyoxalase/Bleomycin resistance protein/Dihydroxybiphenyl dioxygenase"/>
    <property type="match status" value="2"/>
</dbReference>
<protein>
    <submittedName>
        <fullName evidence="2">VOC family protein</fullName>
    </submittedName>
</protein>
<dbReference type="Gene3D" id="3.30.720.110">
    <property type="match status" value="1"/>
</dbReference>
<dbReference type="Gene3D" id="3.10.180.10">
    <property type="entry name" value="2,3-Dihydroxybiphenyl 1,2-Dioxygenase, domain 1"/>
    <property type="match status" value="1"/>
</dbReference>
<dbReference type="Proteomes" id="UP001501410">
    <property type="component" value="Unassembled WGS sequence"/>
</dbReference>
<gene>
    <name evidence="2" type="ORF">GCM10023092_06540</name>
</gene>
<dbReference type="InterPro" id="IPR037523">
    <property type="entry name" value="VOC_core"/>
</dbReference>
<dbReference type="InterPro" id="IPR028973">
    <property type="entry name" value="PhnB-like"/>
</dbReference>
<dbReference type="InterPro" id="IPR029068">
    <property type="entry name" value="Glyas_Bleomycin-R_OHBP_Dase"/>
</dbReference>